<keyword evidence="4 8" id="KW-0812">Transmembrane</keyword>
<keyword evidence="7 8" id="KW-0998">Cell outer membrane</keyword>
<evidence type="ECO:0000256" key="3">
    <source>
        <dbReference type="ARBA" id="ARBA00022452"/>
    </source>
</evidence>
<dbReference type="Proteomes" id="UP001595719">
    <property type="component" value="Unassembled WGS sequence"/>
</dbReference>
<feature type="compositionally biased region" description="Polar residues" evidence="10">
    <location>
        <begin position="1015"/>
        <end position="1035"/>
    </location>
</feature>
<dbReference type="SUPFAM" id="SSF56935">
    <property type="entry name" value="Porins"/>
    <property type="match status" value="1"/>
</dbReference>
<evidence type="ECO:0000313" key="15">
    <source>
        <dbReference type="Proteomes" id="UP001595719"/>
    </source>
</evidence>
<dbReference type="InterPro" id="IPR037066">
    <property type="entry name" value="Plug_dom_sf"/>
</dbReference>
<organism evidence="14 15">
    <name type="scientific">Flavobacterium quisquiliarum</name>
    <dbReference type="NCBI Taxonomy" id="1834436"/>
    <lineage>
        <taxon>Bacteria</taxon>
        <taxon>Pseudomonadati</taxon>
        <taxon>Bacteroidota</taxon>
        <taxon>Flavobacteriia</taxon>
        <taxon>Flavobacteriales</taxon>
        <taxon>Flavobacteriaceae</taxon>
        <taxon>Flavobacterium</taxon>
    </lineage>
</organism>
<keyword evidence="11" id="KW-0732">Signal</keyword>
<reference evidence="15" key="1">
    <citation type="journal article" date="2019" name="Int. J. Syst. Evol. Microbiol.">
        <title>The Global Catalogue of Microorganisms (GCM) 10K type strain sequencing project: providing services to taxonomists for standard genome sequencing and annotation.</title>
        <authorList>
            <consortium name="The Broad Institute Genomics Platform"/>
            <consortium name="The Broad Institute Genome Sequencing Center for Infectious Disease"/>
            <person name="Wu L."/>
            <person name="Ma J."/>
        </authorList>
    </citation>
    <scope>NUCLEOTIDE SEQUENCE [LARGE SCALE GENOMIC DNA]</scope>
    <source>
        <strain evidence="15">CGMCC 1.15345</strain>
    </source>
</reference>
<evidence type="ECO:0000256" key="5">
    <source>
        <dbReference type="ARBA" id="ARBA00023077"/>
    </source>
</evidence>
<dbReference type="EMBL" id="JBHSCO010000007">
    <property type="protein sequence ID" value="MFC4393673.1"/>
    <property type="molecule type" value="Genomic_DNA"/>
</dbReference>
<feature type="region of interest" description="Disordered" evidence="10">
    <location>
        <begin position="1013"/>
        <end position="1035"/>
    </location>
</feature>
<dbReference type="Gene3D" id="2.40.170.20">
    <property type="entry name" value="TonB-dependent receptor, beta-barrel domain"/>
    <property type="match status" value="1"/>
</dbReference>
<evidence type="ECO:0000256" key="7">
    <source>
        <dbReference type="ARBA" id="ARBA00023237"/>
    </source>
</evidence>
<comment type="caution">
    <text evidence="14">The sequence shown here is derived from an EMBL/GenBank/DDBJ whole genome shotgun (WGS) entry which is preliminary data.</text>
</comment>
<evidence type="ECO:0000256" key="11">
    <source>
        <dbReference type="SAM" id="SignalP"/>
    </source>
</evidence>
<keyword evidence="5 9" id="KW-0798">TonB box</keyword>
<dbReference type="PROSITE" id="PS52016">
    <property type="entry name" value="TONB_DEPENDENT_REC_3"/>
    <property type="match status" value="1"/>
</dbReference>
<evidence type="ECO:0000256" key="2">
    <source>
        <dbReference type="ARBA" id="ARBA00022448"/>
    </source>
</evidence>
<dbReference type="RefSeq" id="WP_179002195.1">
    <property type="nucleotide sequence ID" value="NZ_JBHSCO010000007.1"/>
</dbReference>
<dbReference type="SUPFAM" id="SSF49464">
    <property type="entry name" value="Carboxypeptidase regulatory domain-like"/>
    <property type="match status" value="1"/>
</dbReference>
<keyword evidence="3 8" id="KW-1134">Transmembrane beta strand</keyword>
<dbReference type="InterPro" id="IPR000531">
    <property type="entry name" value="Beta-barrel_TonB"/>
</dbReference>
<sequence>MKLKFNGFLVLLLVLVAQLTFAQERAVSGTVSDNTGMPLPGVSVLIKGTKTGTQTDFDGKFSIKASPSQVLVFSYIGMKSQEVAASSTNVNIKLKDDSVELGEVIVSGAVGIKKKKSAVTSSYSTVNNDELKAASNPDAVRSLVGKVSGLTINNTTNGVGGTTSIRIRSMLSFTGNTEALVVIDNVISTADVMASIPSDLIENVTVLKGAQGAALYGSQGKQGVVLVTTKKGSKGNENLTVAFNSSADIEKVSFVPERQQRYGQGWYNLQDQQENGGWGPLLDGSIKPVGIPDANGNSIMAPYSALGNDEIKKFYQTGTILQNNLNISAGGAEGYVNLNLGNVRRDFILEGDELNRNTVVLTAGKKINKFTVGGTFTFTNQRTKQANVNAATSRSDYTLLTTLLQAASNIPITEFKDRGLYGWNGYYQNPYWARENNRLEETKNFVNLGMNAGYEINKNIELVYNGSVQMRNTNQVSYSNQAISPADADGGFDSPSEFYQSNLNSTFYYGDIMANFNYDLSDALKLKFNVGQNMQYNYSKRISQGGTNLEIPGLYNISNVLNPANPSTLDNRTIETRSTATFANVDFSYKNYLFLNLTGRYEGQSVAKVGNQFYFYPSAGVSYVATNAIEALKDKSVLSNLKLYANYTQVGSLDPVAAYNILDLAQIATGFPFPNTGNSYNNSYFPTDPNIKPETYTTYEGGINFGFLKDRITLDVAGYLTRTTDLITDASASSASGLQTLKSNNGELEGKGIEIDLAVMPFNTPTFKWNARVSYTSNDTKVISAGDTDKVVITDGGNSQINGDISAVKGLSFPYITGTDWMRDSEGHVIVDAQGRPTPDATFKNLGKVTPDYILGLTNSFEYKGVGLSFTMDYRTGHSFLSQTKYNLTWNGHLVDSAEFDRNVGFLYPGSVIDNPATATVGDYIPNTSVLTGGFSSLTGAANRTQAYFNQAASVGSHNLIDATAFKVREIAVSYSFPKKVLEKAGIQTFKVSLNARNPFIILASSNKGYADPEASNQVNTSTSTAARNPSANSTLTNTSRNGLGFIGDAQYPSTRTFGVSINTTF</sequence>
<dbReference type="NCBIfam" id="TIGR04056">
    <property type="entry name" value="OMP_RagA_SusC"/>
    <property type="match status" value="1"/>
</dbReference>
<comment type="subcellular location">
    <subcellularLocation>
        <location evidence="1 8">Cell outer membrane</location>
        <topology evidence="1 8">Multi-pass membrane protein</topology>
    </subcellularLocation>
</comment>
<dbReference type="Gene3D" id="2.170.130.10">
    <property type="entry name" value="TonB-dependent receptor, plug domain"/>
    <property type="match status" value="1"/>
</dbReference>
<evidence type="ECO:0000256" key="10">
    <source>
        <dbReference type="SAM" id="MobiDB-lite"/>
    </source>
</evidence>
<dbReference type="InterPro" id="IPR036942">
    <property type="entry name" value="Beta-barrel_TonB_sf"/>
</dbReference>
<evidence type="ECO:0000256" key="4">
    <source>
        <dbReference type="ARBA" id="ARBA00022692"/>
    </source>
</evidence>
<dbReference type="InterPro" id="IPR023996">
    <property type="entry name" value="TonB-dep_OMP_SusC/RagA"/>
</dbReference>
<dbReference type="InterPro" id="IPR039426">
    <property type="entry name" value="TonB-dep_rcpt-like"/>
</dbReference>
<evidence type="ECO:0000256" key="6">
    <source>
        <dbReference type="ARBA" id="ARBA00023136"/>
    </source>
</evidence>
<evidence type="ECO:0000313" key="14">
    <source>
        <dbReference type="EMBL" id="MFC4393673.1"/>
    </source>
</evidence>
<dbReference type="Pfam" id="PF07715">
    <property type="entry name" value="Plug"/>
    <property type="match status" value="1"/>
</dbReference>
<gene>
    <name evidence="14" type="ORF">ACFOY0_21955</name>
</gene>
<name>A0ABV8WEZ5_9FLAO</name>
<dbReference type="InterPro" id="IPR008969">
    <property type="entry name" value="CarboxyPept-like_regulatory"/>
</dbReference>
<proteinExistence type="inferred from homology"/>
<evidence type="ECO:0000256" key="9">
    <source>
        <dbReference type="RuleBase" id="RU003357"/>
    </source>
</evidence>
<dbReference type="InterPro" id="IPR012910">
    <property type="entry name" value="Plug_dom"/>
</dbReference>
<evidence type="ECO:0000256" key="8">
    <source>
        <dbReference type="PROSITE-ProRule" id="PRU01360"/>
    </source>
</evidence>
<evidence type="ECO:0000259" key="13">
    <source>
        <dbReference type="Pfam" id="PF07715"/>
    </source>
</evidence>
<comment type="similarity">
    <text evidence="8 9">Belongs to the TonB-dependent receptor family.</text>
</comment>
<dbReference type="Gene3D" id="2.60.40.1120">
    <property type="entry name" value="Carboxypeptidase-like, regulatory domain"/>
    <property type="match status" value="1"/>
</dbReference>
<feature type="domain" description="TonB-dependent receptor plug" evidence="13">
    <location>
        <begin position="116"/>
        <end position="224"/>
    </location>
</feature>
<dbReference type="Pfam" id="PF00593">
    <property type="entry name" value="TonB_dep_Rec_b-barrel"/>
    <property type="match status" value="1"/>
</dbReference>
<feature type="chain" id="PRO_5046006180" evidence="11">
    <location>
        <begin position="23"/>
        <end position="1066"/>
    </location>
</feature>
<keyword evidence="6 8" id="KW-0472">Membrane</keyword>
<feature type="domain" description="TonB-dependent receptor-like beta-barrel" evidence="12">
    <location>
        <begin position="417"/>
        <end position="792"/>
    </location>
</feature>
<evidence type="ECO:0000256" key="1">
    <source>
        <dbReference type="ARBA" id="ARBA00004571"/>
    </source>
</evidence>
<dbReference type="Pfam" id="PF13715">
    <property type="entry name" value="CarbopepD_reg_2"/>
    <property type="match status" value="1"/>
</dbReference>
<feature type="signal peptide" evidence="11">
    <location>
        <begin position="1"/>
        <end position="22"/>
    </location>
</feature>
<keyword evidence="15" id="KW-1185">Reference proteome</keyword>
<keyword evidence="2 8" id="KW-0813">Transport</keyword>
<accession>A0ABV8WEZ5</accession>
<protein>
    <submittedName>
        <fullName evidence="14">SusC/RagA family TonB-linked outer membrane protein</fullName>
    </submittedName>
</protein>
<evidence type="ECO:0000259" key="12">
    <source>
        <dbReference type="Pfam" id="PF00593"/>
    </source>
</evidence>